<organism evidence="1 2">
    <name type="scientific">Halodurantibacterium flavum</name>
    <dbReference type="NCBI Taxonomy" id="1382802"/>
    <lineage>
        <taxon>Bacteria</taxon>
        <taxon>Pseudomonadati</taxon>
        <taxon>Pseudomonadota</taxon>
        <taxon>Alphaproteobacteria</taxon>
        <taxon>Rhodobacterales</taxon>
        <taxon>Paracoccaceae</taxon>
        <taxon>Halodurantibacterium</taxon>
    </lineage>
</organism>
<dbReference type="Pfam" id="PF02585">
    <property type="entry name" value="PIG-L"/>
    <property type="match status" value="1"/>
</dbReference>
<gene>
    <name evidence="1" type="ORF">ACFSGJ_03275</name>
</gene>
<dbReference type="EMBL" id="JBHUGH010000002">
    <property type="protein sequence ID" value="MFD1911232.1"/>
    <property type="molecule type" value="Genomic_DNA"/>
</dbReference>
<dbReference type="Gene3D" id="3.40.50.10320">
    <property type="entry name" value="LmbE-like"/>
    <property type="match status" value="1"/>
</dbReference>
<evidence type="ECO:0000313" key="2">
    <source>
        <dbReference type="Proteomes" id="UP001597353"/>
    </source>
</evidence>
<evidence type="ECO:0000313" key="1">
    <source>
        <dbReference type="EMBL" id="MFD1911232.1"/>
    </source>
</evidence>
<proteinExistence type="predicted"/>
<dbReference type="SUPFAM" id="SSF52317">
    <property type="entry name" value="Class I glutamine amidotransferase-like"/>
    <property type="match status" value="1"/>
</dbReference>
<name>A0ABW4S2Q7_9RHOB</name>
<comment type="caution">
    <text evidence="1">The sequence shown here is derived from an EMBL/GenBank/DDBJ whole genome shotgun (WGS) entry which is preliminary data.</text>
</comment>
<dbReference type="RefSeq" id="WP_390259446.1">
    <property type="nucleotide sequence ID" value="NZ_JBHUGH010000002.1"/>
</dbReference>
<dbReference type="InterPro" id="IPR003737">
    <property type="entry name" value="GlcNAc_PI_deacetylase-related"/>
</dbReference>
<dbReference type="SUPFAM" id="SSF102588">
    <property type="entry name" value="LmbE-like"/>
    <property type="match status" value="1"/>
</dbReference>
<protein>
    <submittedName>
        <fullName evidence="1">PIG-L family deacetylase</fullName>
    </submittedName>
</protein>
<accession>A0ABW4S2Q7</accession>
<reference evidence="2" key="1">
    <citation type="journal article" date="2019" name="Int. J. Syst. Evol. Microbiol.">
        <title>The Global Catalogue of Microorganisms (GCM) 10K type strain sequencing project: providing services to taxonomists for standard genome sequencing and annotation.</title>
        <authorList>
            <consortium name="The Broad Institute Genomics Platform"/>
            <consortium name="The Broad Institute Genome Sequencing Center for Infectious Disease"/>
            <person name="Wu L."/>
            <person name="Ma J."/>
        </authorList>
    </citation>
    <scope>NUCLEOTIDE SEQUENCE [LARGE SCALE GENOMIC DNA]</scope>
    <source>
        <strain evidence="2">CGMCC 4.7242</strain>
    </source>
</reference>
<keyword evidence="2" id="KW-1185">Reference proteome</keyword>
<dbReference type="InterPro" id="IPR029062">
    <property type="entry name" value="Class_I_gatase-like"/>
</dbReference>
<dbReference type="InterPro" id="IPR024078">
    <property type="entry name" value="LmbE-like_dom_sf"/>
</dbReference>
<sequence>MNHTMTARDRIARQMEDPALLRLHRALSRLKSVVTVMNTGAHPDDEQNGLLAFLRLGLGMRVVVACSTRGEGGQNILGPERGAALGVLRTREMEAAAARIDADVVWLGFGPGDPVHDFGFSKTGEGTLARWGEERLLERLVRAYRSECPDIVIPTFLDVPGQHGHHRAMTRAARRAIALAADPAAFPDHLAEGLRPWQVAKFYLPAWSGGGATYDDELPPPKATLRVQAAGRDPATGAAWDHIGEWSRYYHASQAMGQWRDVPRDGWDLHLEGGAPEAAITEDLPASLGDLAALPGAPPALSVAADAIGAAIAAFPAADRILPALLQADRALQEAEADSAYPHRHRVTRKRIEVQAALFEAAGVTIRAWPEPALLPAGGQGRIGWHVAGDRPVTLRAVLPDGVTGGEAGPTGLTVTAAPDAPFSQPFMPGWEARGGNHGTFLSAEMVLEDRTIRRRVDLDGPLQIVPARTLQVEPDAFVLRLADPPAALDLRFRGPVPDLTLPPGVTLDGTRLHLTGPTAPGLHDLAPRLDGRPAMRMTTAAYPHVGRLAYLEPAALRLLALDLALPDARIGYVGGGGDRVGLWLGRMGLDVTALDDLAADADLSRFDTIVIGIVAFGTRPDLAAAVPALHRFVEGGGHLVTLYQRPDQGWAADKVPSRRLVVGTPSLRWRVTDPAAPVTVLEPDHMLLTGPNRIGPDDWAGWDKERGIYFAADWDSAYTPLLAVSDDGEAPLKGALISGRIGKGRHTHVSLVLHHQLDRLVPGVFRLLANLVQPAG</sequence>
<dbReference type="Proteomes" id="UP001597353">
    <property type="component" value="Unassembled WGS sequence"/>
</dbReference>